<dbReference type="InterPro" id="IPR012094">
    <property type="entry name" value="tRNA_Ile_lys_synt"/>
</dbReference>
<evidence type="ECO:0000256" key="6">
    <source>
        <dbReference type="ARBA" id="ARBA00022840"/>
    </source>
</evidence>
<evidence type="ECO:0000256" key="3">
    <source>
        <dbReference type="ARBA" id="ARBA00022598"/>
    </source>
</evidence>
<comment type="domain">
    <text evidence="8">The N-terminal region contains the highly conserved SGGXDS motif, predicted to be a P-loop motif involved in ATP binding.</text>
</comment>
<dbReference type="GO" id="GO:0005524">
    <property type="term" value="F:ATP binding"/>
    <property type="evidence" value="ECO:0007669"/>
    <property type="project" value="UniProtKB-UniRule"/>
</dbReference>
<dbReference type="Pfam" id="PF09179">
    <property type="entry name" value="TilS"/>
    <property type="match status" value="1"/>
</dbReference>
<gene>
    <name evidence="8" type="primary">tilS</name>
    <name evidence="10" type="ORF">HELGO_WM4893</name>
</gene>
<dbReference type="AlphaFoldDB" id="A0A6S6TQ07"/>
<dbReference type="HAMAP" id="MF_01161">
    <property type="entry name" value="tRNA_Ile_lys_synt"/>
    <property type="match status" value="1"/>
</dbReference>
<evidence type="ECO:0000256" key="5">
    <source>
        <dbReference type="ARBA" id="ARBA00022741"/>
    </source>
</evidence>
<dbReference type="SUPFAM" id="SSF52402">
    <property type="entry name" value="Adenine nucleotide alpha hydrolases-like"/>
    <property type="match status" value="1"/>
</dbReference>
<dbReference type="InterPro" id="IPR014729">
    <property type="entry name" value="Rossmann-like_a/b/a_fold"/>
</dbReference>
<evidence type="ECO:0000256" key="7">
    <source>
        <dbReference type="ARBA" id="ARBA00048539"/>
    </source>
</evidence>
<dbReference type="Gene3D" id="1.20.59.20">
    <property type="match status" value="1"/>
</dbReference>
<keyword evidence="6 8" id="KW-0067">ATP-binding</keyword>
<keyword evidence="2 8" id="KW-0963">Cytoplasm</keyword>
<feature type="binding site" evidence="8">
    <location>
        <begin position="27"/>
        <end position="32"/>
    </location>
    <ligand>
        <name>ATP</name>
        <dbReference type="ChEBI" id="CHEBI:30616"/>
    </ligand>
</feature>
<dbReference type="CDD" id="cd01992">
    <property type="entry name" value="TilS_N"/>
    <property type="match status" value="1"/>
</dbReference>
<dbReference type="InterPro" id="IPR015262">
    <property type="entry name" value="tRNA_Ile_lys_synt_subst-bd"/>
</dbReference>
<dbReference type="PANTHER" id="PTHR43033:SF1">
    <property type="entry name" value="TRNA(ILE)-LYSIDINE SYNTHASE-RELATED"/>
    <property type="match status" value="1"/>
</dbReference>
<dbReference type="Pfam" id="PF11734">
    <property type="entry name" value="TilS_C"/>
    <property type="match status" value="1"/>
</dbReference>
<evidence type="ECO:0000256" key="8">
    <source>
        <dbReference type="HAMAP-Rule" id="MF_01161"/>
    </source>
</evidence>
<dbReference type="Pfam" id="PF01171">
    <property type="entry name" value="ATP_bind_3"/>
    <property type="match status" value="1"/>
</dbReference>
<dbReference type="Gene3D" id="3.40.50.620">
    <property type="entry name" value="HUPs"/>
    <property type="match status" value="1"/>
</dbReference>
<evidence type="ECO:0000256" key="1">
    <source>
        <dbReference type="ARBA" id="ARBA00004496"/>
    </source>
</evidence>
<dbReference type="SUPFAM" id="SSF82829">
    <property type="entry name" value="MesJ substrate recognition domain-like"/>
    <property type="match status" value="1"/>
</dbReference>
<dbReference type="GO" id="GO:0006400">
    <property type="term" value="P:tRNA modification"/>
    <property type="evidence" value="ECO:0007669"/>
    <property type="project" value="UniProtKB-UniRule"/>
</dbReference>
<keyword evidence="4 8" id="KW-0819">tRNA processing</keyword>
<reference evidence="10" key="1">
    <citation type="submission" date="2020-01" db="EMBL/GenBank/DDBJ databases">
        <authorList>
            <person name="Meier V. D."/>
            <person name="Meier V D."/>
        </authorList>
    </citation>
    <scope>NUCLEOTIDE SEQUENCE</scope>
    <source>
        <strain evidence="10">HLG_WM_MAG_07</strain>
    </source>
</reference>
<evidence type="ECO:0000259" key="9">
    <source>
        <dbReference type="SMART" id="SM00977"/>
    </source>
</evidence>
<dbReference type="EC" id="6.3.4.19" evidence="8"/>
<keyword evidence="5 8" id="KW-0547">Nucleotide-binding</keyword>
<name>A0A6S6TQ07_9GAMM</name>
<feature type="domain" description="Lysidine-tRNA(Ile) synthetase C-terminal" evidence="9">
    <location>
        <begin position="367"/>
        <end position="429"/>
    </location>
</feature>
<keyword evidence="3 8" id="KW-0436">Ligase</keyword>
<dbReference type="SMART" id="SM00977">
    <property type="entry name" value="TilS_C"/>
    <property type="match status" value="1"/>
</dbReference>
<protein>
    <recommendedName>
        <fullName evidence="8">tRNA(Ile)-lysidine synthase</fullName>
        <ecNumber evidence="8">6.3.4.19</ecNumber>
    </recommendedName>
    <alternativeName>
        <fullName evidence="8">tRNA(Ile)-2-lysyl-cytidine synthase</fullName>
    </alternativeName>
    <alternativeName>
        <fullName evidence="8">tRNA(Ile)-lysidine synthetase</fullName>
    </alternativeName>
</protein>
<dbReference type="PANTHER" id="PTHR43033">
    <property type="entry name" value="TRNA(ILE)-LYSIDINE SYNTHASE-RELATED"/>
    <property type="match status" value="1"/>
</dbReference>
<dbReference type="GO" id="GO:0032267">
    <property type="term" value="F:tRNA(Ile)-lysidine synthase activity"/>
    <property type="evidence" value="ECO:0007669"/>
    <property type="project" value="UniProtKB-EC"/>
</dbReference>
<evidence type="ECO:0000313" key="10">
    <source>
        <dbReference type="EMBL" id="CAA6817993.1"/>
    </source>
</evidence>
<evidence type="ECO:0000256" key="4">
    <source>
        <dbReference type="ARBA" id="ARBA00022694"/>
    </source>
</evidence>
<comment type="subcellular location">
    <subcellularLocation>
        <location evidence="1 8">Cytoplasm</location>
    </subcellularLocation>
</comment>
<comment type="catalytic activity">
    <reaction evidence="7 8">
        <text>cytidine(34) in tRNA(Ile2) + L-lysine + ATP = lysidine(34) in tRNA(Ile2) + AMP + diphosphate + H(+)</text>
        <dbReference type="Rhea" id="RHEA:43744"/>
        <dbReference type="Rhea" id="RHEA-COMP:10625"/>
        <dbReference type="Rhea" id="RHEA-COMP:10670"/>
        <dbReference type="ChEBI" id="CHEBI:15378"/>
        <dbReference type="ChEBI" id="CHEBI:30616"/>
        <dbReference type="ChEBI" id="CHEBI:32551"/>
        <dbReference type="ChEBI" id="CHEBI:33019"/>
        <dbReference type="ChEBI" id="CHEBI:82748"/>
        <dbReference type="ChEBI" id="CHEBI:83665"/>
        <dbReference type="ChEBI" id="CHEBI:456215"/>
        <dbReference type="EC" id="6.3.4.19"/>
    </reaction>
</comment>
<proteinExistence type="inferred from homology"/>
<dbReference type="SUPFAM" id="SSF56037">
    <property type="entry name" value="PheT/TilS domain"/>
    <property type="match status" value="1"/>
</dbReference>
<comment type="function">
    <text evidence="8">Ligates lysine onto the cytidine present at position 34 of the AUA codon-specific tRNA(Ile) that contains the anticodon CAU, in an ATP-dependent manner. Cytidine is converted to lysidine, thus changing the amino acid specificity of the tRNA from methionine to isoleucine.</text>
</comment>
<dbReference type="EMBL" id="CACVAY010000084">
    <property type="protein sequence ID" value="CAA6817993.1"/>
    <property type="molecule type" value="Genomic_DNA"/>
</dbReference>
<evidence type="ECO:0000256" key="2">
    <source>
        <dbReference type="ARBA" id="ARBA00022490"/>
    </source>
</evidence>
<organism evidence="10">
    <name type="scientific">uncultured Thiotrichaceae bacterium</name>
    <dbReference type="NCBI Taxonomy" id="298394"/>
    <lineage>
        <taxon>Bacteria</taxon>
        <taxon>Pseudomonadati</taxon>
        <taxon>Pseudomonadota</taxon>
        <taxon>Gammaproteobacteria</taxon>
        <taxon>Thiotrichales</taxon>
        <taxon>Thiotrichaceae</taxon>
        <taxon>environmental samples</taxon>
    </lineage>
</organism>
<dbReference type="InterPro" id="IPR012796">
    <property type="entry name" value="Lysidine-tRNA-synth_C"/>
</dbReference>
<dbReference type="InterPro" id="IPR012795">
    <property type="entry name" value="tRNA_Ile_lys_synt_N"/>
</dbReference>
<accession>A0A6S6TQ07</accession>
<comment type="similarity">
    <text evidence="8">Belongs to the tRNA(Ile)-lysidine synthase family.</text>
</comment>
<dbReference type="NCBIfam" id="TIGR02433">
    <property type="entry name" value="lysidine_TilS_C"/>
    <property type="match status" value="1"/>
</dbReference>
<dbReference type="NCBIfam" id="TIGR02432">
    <property type="entry name" value="lysidine_TilS_N"/>
    <property type="match status" value="1"/>
</dbReference>
<dbReference type="InterPro" id="IPR011063">
    <property type="entry name" value="TilS/TtcA_N"/>
</dbReference>
<dbReference type="GO" id="GO:0005737">
    <property type="term" value="C:cytoplasm"/>
    <property type="evidence" value="ECO:0007669"/>
    <property type="project" value="UniProtKB-SubCell"/>
</dbReference>
<sequence length="434" mass="49356">MAIFDSQTVVNKLLDAAPSKQFLIGYSGGLDSHVLLHFLSQARNLTPSITVRSLYVDHGLQAESQQWATHCQTIADSLNIDHQTTQLNLQLQSGESVEAVARNARYQAFSDSIQTNEILLTAQHQDDQAETLLLQLMRGAGLDGLSAMPYRKELEAYTHIRPLLDLTRKQLEEYANKFQLDCITDPSNTDTRFDRNFLRQKIFPALQERWPTISNTIMRSASHLSESRTLLEDYIQLDMPTFRGTRTNTLSIQALQTTSINKQKAIIRYWIKEQGFLTPSSSKLTHLFSDVINAKEGSTPLLEWKNTEIRRFQDDLHIINPPPKLSTNTCFEWDIQGNLTIPPIAKTLSPTSLGDLEEVLLKQNFPVTVRFRQGGERIKARRQEHSQSVKKLLQAANVPPWERSRIPMIYAGEQLIQVVGIATIDKRDLLDETH</sequence>